<organism evidence="3 4">
    <name type="scientific">Variibacter gotjawalensis</name>
    <dbReference type="NCBI Taxonomy" id="1333996"/>
    <lineage>
        <taxon>Bacteria</taxon>
        <taxon>Pseudomonadati</taxon>
        <taxon>Pseudomonadota</taxon>
        <taxon>Alphaproteobacteria</taxon>
        <taxon>Hyphomicrobiales</taxon>
        <taxon>Nitrobacteraceae</taxon>
        <taxon>Variibacter</taxon>
    </lineage>
</organism>
<dbReference type="OrthoDB" id="8457080at2"/>
<dbReference type="GO" id="GO:0007165">
    <property type="term" value="P:signal transduction"/>
    <property type="evidence" value="ECO:0007669"/>
    <property type="project" value="InterPro"/>
</dbReference>
<dbReference type="KEGG" id="vgo:GJW-30_1_01418"/>
<dbReference type="Pfam" id="PF13676">
    <property type="entry name" value="TIR_2"/>
    <property type="match status" value="1"/>
</dbReference>
<evidence type="ECO:0000259" key="2">
    <source>
        <dbReference type="Pfam" id="PF13676"/>
    </source>
</evidence>
<dbReference type="AlphaFoldDB" id="A0A0S3PSH5"/>
<sequence>MADIFISYKKEDAGRVIRLVETLRAEGFSVWWDHGIKAGSEWDRAIRSELDAARLVIAVWSNASVSAIWVKEEANFGKNRGILLPVKIDNVDPPFGFTMIQAADLVGWAGDREDPRWDFLMHAVREQLSGETPATFEAPLRQAPKAPTPPPQSSSKTAIIAIAAVLLLVLIGGAIALFTLGGNRQTAVPTPAPAPPPVVAAPTPPPQPQITENEQKLWDQAFEAKTRQGFQTYLVSYPNGAYAQRARDILLTCRSEQREGWKPGPDVANQMLRGVGDTTSGMSQPQACQKAKDDVIAMAKRLCETITTNGGYRAPKWTVGDKDCECNSPNPRVTICIADLPYSCRWEMKVSERVEICG</sequence>
<gene>
    <name evidence="3" type="ORF">GJW-30_1_01418</name>
</gene>
<name>A0A0S3PSH5_9BRAD</name>
<dbReference type="Gene3D" id="3.40.50.10140">
    <property type="entry name" value="Toll/interleukin-1 receptor homology (TIR) domain"/>
    <property type="match status" value="1"/>
</dbReference>
<evidence type="ECO:0000256" key="1">
    <source>
        <dbReference type="SAM" id="Phobius"/>
    </source>
</evidence>
<evidence type="ECO:0000313" key="3">
    <source>
        <dbReference type="EMBL" id="BAT58890.1"/>
    </source>
</evidence>
<dbReference type="Proteomes" id="UP000236884">
    <property type="component" value="Chromosome"/>
</dbReference>
<keyword evidence="1" id="KW-1133">Transmembrane helix</keyword>
<dbReference type="RefSeq" id="WP_096353496.1">
    <property type="nucleotide sequence ID" value="NZ_AP014946.1"/>
</dbReference>
<reference evidence="3 4" key="1">
    <citation type="submission" date="2015-08" db="EMBL/GenBank/DDBJ databases">
        <title>Investigation of the bacterial diversity of lava forest soil.</title>
        <authorList>
            <person name="Lee J.S."/>
        </authorList>
    </citation>
    <scope>NUCLEOTIDE SEQUENCE [LARGE SCALE GENOMIC DNA]</scope>
    <source>
        <strain evidence="3 4">GJW-30</strain>
    </source>
</reference>
<dbReference type="EMBL" id="AP014946">
    <property type="protein sequence ID" value="BAT58890.1"/>
    <property type="molecule type" value="Genomic_DNA"/>
</dbReference>
<protein>
    <recommendedName>
        <fullName evidence="2">TIR domain-containing protein</fullName>
    </recommendedName>
</protein>
<accession>A0A0S3PSH5</accession>
<feature type="transmembrane region" description="Helical" evidence="1">
    <location>
        <begin position="158"/>
        <end position="180"/>
    </location>
</feature>
<dbReference type="InterPro" id="IPR035897">
    <property type="entry name" value="Toll_tir_struct_dom_sf"/>
</dbReference>
<feature type="domain" description="TIR" evidence="2">
    <location>
        <begin position="4"/>
        <end position="112"/>
    </location>
</feature>
<dbReference type="InterPro" id="IPR000157">
    <property type="entry name" value="TIR_dom"/>
</dbReference>
<keyword evidence="1" id="KW-0812">Transmembrane</keyword>
<dbReference type="SUPFAM" id="SSF52200">
    <property type="entry name" value="Toll/Interleukin receptor TIR domain"/>
    <property type="match status" value="1"/>
</dbReference>
<evidence type="ECO:0000313" key="4">
    <source>
        <dbReference type="Proteomes" id="UP000236884"/>
    </source>
</evidence>
<proteinExistence type="predicted"/>
<keyword evidence="1" id="KW-0472">Membrane</keyword>
<keyword evidence="4" id="KW-1185">Reference proteome</keyword>